<dbReference type="BioCyc" id="MetaCyc:MONOMER-19514"/>
<dbReference type="PANTHER" id="PTHR43300:SF7">
    <property type="entry name" value="UDP-N-ACETYLBACILLOSAMINE N-ACETYLTRANSFERASE"/>
    <property type="match status" value="1"/>
</dbReference>
<comment type="similarity">
    <text evidence="1">Belongs to the transferase hexapeptide repeat family.</text>
</comment>
<feature type="domain" description="PglD N-terminal" evidence="3">
    <location>
        <begin position="6"/>
        <end position="84"/>
    </location>
</feature>
<reference evidence="5" key="1">
    <citation type="journal article" date="2014" name="DNA Res.">
        <title>A complete view of the genetic diversity of the Escherichia coli O-antigen biosynthesis gene cluster.</title>
        <authorList>
            <person name="Iguchi A."/>
            <person name="Iyoda S."/>
            <person name="Kikuchi T."/>
            <person name="Ogura Y."/>
            <person name="Katsura K."/>
            <person name="Ohnishi M."/>
            <person name="Hayashi T."/>
            <person name="Thomson N.R."/>
        </authorList>
    </citation>
    <scope>NUCLEOTIDE SEQUENCE</scope>
    <source>
        <strain evidence="5">H708b</strain>
    </source>
</reference>
<keyword evidence="5" id="KW-0808">Transferase</keyword>
<gene>
    <name evidence="4" type="primary">epsM</name>
    <name evidence="6" type="ORF">FIJ20_17200</name>
</gene>
<dbReference type="Proteomes" id="UP000519859">
    <property type="component" value="Unassembled WGS sequence"/>
</dbReference>
<dbReference type="Pfam" id="PF17836">
    <property type="entry name" value="PglD_N"/>
    <property type="match status" value="1"/>
</dbReference>
<dbReference type="CDD" id="cd03360">
    <property type="entry name" value="LbH_AT_putative"/>
    <property type="match status" value="1"/>
</dbReference>
<organism evidence="5">
    <name type="scientific">Escherichia coli</name>
    <dbReference type="NCBI Taxonomy" id="562"/>
    <lineage>
        <taxon>Bacteria</taxon>
        <taxon>Pseudomonadati</taxon>
        <taxon>Pseudomonadota</taxon>
        <taxon>Gammaproteobacteria</taxon>
        <taxon>Enterobacterales</taxon>
        <taxon>Enterobacteriaceae</taxon>
        <taxon>Escherichia</taxon>
    </lineage>
</organism>
<dbReference type="EMBL" id="AASDFP010000038">
    <property type="protein sequence ID" value="EFB2193933.1"/>
    <property type="molecule type" value="Genomic_DNA"/>
</dbReference>
<reference evidence="4" key="2">
    <citation type="submission" date="2015-01" db="EMBL/GenBank/DDBJ databases">
        <authorList>
            <person name="Xiang T."/>
            <person name="Song Y."/>
            <person name="Huang L."/>
            <person name="Wang B."/>
            <person name="Wu P."/>
        </authorList>
    </citation>
    <scope>NUCLEOTIDE SEQUENCE</scope>
    <source>
        <strain evidence="4">H 708b</strain>
    </source>
</reference>
<evidence type="ECO:0000256" key="2">
    <source>
        <dbReference type="PIRSR" id="PIRSR620019-1"/>
    </source>
</evidence>
<dbReference type="Gene3D" id="2.160.10.10">
    <property type="entry name" value="Hexapeptide repeat proteins"/>
    <property type="match status" value="1"/>
</dbReference>
<evidence type="ECO:0000313" key="7">
    <source>
        <dbReference type="Proteomes" id="UP000519859"/>
    </source>
</evidence>
<feature type="site" description="Increases basicity of active site His" evidence="2">
    <location>
        <position position="142"/>
    </location>
</feature>
<dbReference type="AlphaFoldDB" id="A0A0A8J540"/>
<dbReference type="InterPro" id="IPR020019">
    <property type="entry name" value="AcTrfase_PglD-like"/>
</dbReference>
<dbReference type="NCBIfam" id="TIGR03570">
    <property type="entry name" value="NeuD_NnaD"/>
    <property type="match status" value="1"/>
</dbReference>
<reference evidence="6 7" key="4">
    <citation type="submission" date="2019-06" db="EMBL/GenBank/DDBJ databases">
        <authorList>
            <consortium name="NARMS: The National Antimicrobial Resistance Monitoring System"/>
        </authorList>
    </citation>
    <scope>NUCLEOTIDE SEQUENCE [LARGE SCALE GENOMIC DNA]</scope>
    <source>
        <strain evidence="6 7">FSIS11921886</strain>
    </source>
</reference>
<dbReference type="KEGG" id="ag:AJR19450"/>
<dbReference type="EMBL" id="KP710597">
    <property type="protein sequence ID" value="AJR19450.1"/>
    <property type="molecule type" value="Genomic_DNA"/>
</dbReference>
<evidence type="ECO:0000313" key="4">
    <source>
        <dbReference type="EMBL" id="AJR19450.1"/>
    </source>
</evidence>
<dbReference type="InterPro" id="IPR001451">
    <property type="entry name" value="Hexapep"/>
</dbReference>
<dbReference type="Pfam" id="PF14602">
    <property type="entry name" value="Hexapep_2"/>
    <property type="match status" value="1"/>
</dbReference>
<dbReference type="PANTHER" id="PTHR43300">
    <property type="entry name" value="ACETYLTRANSFERASE"/>
    <property type="match status" value="1"/>
</dbReference>
<protein>
    <submittedName>
        <fullName evidence="4 5">Acetyltransferase</fullName>
    </submittedName>
</protein>
<evidence type="ECO:0000256" key="1">
    <source>
        <dbReference type="ARBA" id="ARBA00007274"/>
    </source>
</evidence>
<evidence type="ECO:0000313" key="5">
    <source>
        <dbReference type="EMBL" id="BAQ01509.1"/>
    </source>
</evidence>
<accession>A0A0A8J540</accession>
<dbReference type="GO" id="GO:0016740">
    <property type="term" value="F:transferase activity"/>
    <property type="evidence" value="ECO:0007669"/>
    <property type="project" value="UniProtKB-KW"/>
</dbReference>
<proteinExistence type="inferred from homology"/>
<dbReference type="Gene3D" id="3.40.50.20">
    <property type="match status" value="1"/>
</dbReference>
<dbReference type="InterPro" id="IPR011004">
    <property type="entry name" value="Trimer_LpxA-like_sf"/>
</dbReference>
<evidence type="ECO:0000313" key="6">
    <source>
        <dbReference type="EMBL" id="EFB2193933.1"/>
    </source>
</evidence>
<dbReference type="InterPro" id="IPR041561">
    <property type="entry name" value="PglD_N"/>
</dbReference>
<dbReference type="Pfam" id="PF00132">
    <property type="entry name" value="Hexapep"/>
    <property type="match status" value="1"/>
</dbReference>
<name>A0A0A8J540_ECOLX</name>
<sequence length="211" mass="22128">MNSKPVVLIGGGGHASVLLDILNSNMREVIAVVSPHDVPARTIFSGIKVFRTDDDIFQYSNKDIELVNGIGMVPRSSVRKNVTESYLRHGYQFASVIAKDALISAHAHIMNGAQVLSGTIVNPGVVIGSHSIINTRAIIEHDCQIGNHSFIGPGAVLCGQVKTGESVFVGAGSTIIPGMILGSNSMVGAGAVLVQSLDNGQVCYPARSVIK</sequence>
<dbReference type="SUPFAM" id="SSF51161">
    <property type="entry name" value="Trimeric LpxA-like enzymes"/>
    <property type="match status" value="1"/>
</dbReference>
<dbReference type="InterPro" id="IPR050179">
    <property type="entry name" value="Trans_hexapeptide_repeat"/>
</dbReference>
<reference evidence="4" key="3">
    <citation type="journal article" date="2016" name="PLoS ONE">
        <title>Comparison of O-Antigen Gene Clusters of All O-Serogroups of Escherichia coli and Proposal for Adopting a New Nomenclature for O-Typing.</title>
        <authorList>
            <person name="DebRoy C."/>
            <person name="Fratamico P.M."/>
            <person name="Yan X."/>
            <person name="Baranzoni G."/>
            <person name="Liu Y."/>
            <person name="Needleman D.S."/>
            <person name="Tebbs R."/>
            <person name="O'Connell C.D."/>
            <person name="Allred A."/>
            <person name="Swimley M."/>
            <person name="Mwangi M."/>
            <person name="Kapur V."/>
            <person name="Raygoza Garay J.A."/>
            <person name="Roberts E.L."/>
            <person name="Katani R."/>
        </authorList>
    </citation>
    <scope>NUCLEOTIDE SEQUENCE</scope>
    <source>
        <strain evidence="4">H 708b</strain>
    </source>
</reference>
<dbReference type="RefSeq" id="WP_053884267.1">
    <property type="nucleotide sequence ID" value="NZ_BHZP01000056.1"/>
</dbReference>
<feature type="active site" description="Proton acceptor" evidence="2">
    <location>
        <position position="141"/>
    </location>
</feature>
<dbReference type="EMBL" id="AB812048">
    <property type="protein sequence ID" value="BAQ01509.1"/>
    <property type="molecule type" value="Genomic_DNA"/>
</dbReference>
<evidence type="ECO:0000259" key="3">
    <source>
        <dbReference type="Pfam" id="PF17836"/>
    </source>
</evidence>